<organism evidence="6">
    <name type="scientific">Tetraselmis chuii</name>
    <dbReference type="NCBI Taxonomy" id="63592"/>
    <lineage>
        <taxon>Eukaryota</taxon>
        <taxon>Viridiplantae</taxon>
        <taxon>Chlorophyta</taxon>
        <taxon>core chlorophytes</taxon>
        <taxon>Chlorodendrophyceae</taxon>
        <taxon>Chlorodendrales</taxon>
        <taxon>Chlorodendraceae</taxon>
        <taxon>Tetraselmis</taxon>
    </lineage>
</organism>
<feature type="transmembrane region" description="Helical" evidence="5">
    <location>
        <begin position="150"/>
        <end position="169"/>
    </location>
</feature>
<proteinExistence type="predicted"/>
<accession>A0A7S1ST82</accession>
<protein>
    <recommendedName>
        <fullName evidence="7">Sugar phosphate transporter domain-containing protein</fullName>
    </recommendedName>
</protein>
<dbReference type="InterPro" id="IPR050186">
    <property type="entry name" value="TPT_transporter"/>
</dbReference>
<keyword evidence="3 5" id="KW-1133">Transmembrane helix</keyword>
<keyword evidence="2 5" id="KW-0812">Transmembrane</keyword>
<feature type="transmembrane region" description="Helical" evidence="5">
    <location>
        <begin position="303"/>
        <end position="322"/>
    </location>
</feature>
<evidence type="ECO:0000256" key="5">
    <source>
        <dbReference type="SAM" id="Phobius"/>
    </source>
</evidence>
<evidence type="ECO:0000256" key="1">
    <source>
        <dbReference type="ARBA" id="ARBA00004141"/>
    </source>
</evidence>
<feature type="transmembrane region" description="Helical" evidence="5">
    <location>
        <begin position="270"/>
        <end position="291"/>
    </location>
</feature>
<feature type="transmembrane region" description="Helical" evidence="5">
    <location>
        <begin position="181"/>
        <end position="198"/>
    </location>
</feature>
<feature type="transmembrane region" description="Helical" evidence="5">
    <location>
        <begin position="328"/>
        <end position="345"/>
    </location>
</feature>
<feature type="transmembrane region" description="Helical" evidence="5">
    <location>
        <begin position="126"/>
        <end position="144"/>
    </location>
</feature>
<gene>
    <name evidence="6" type="ORF">TCHU04912_LOCUS10061</name>
</gene>
<feature type="transmembrane region" description="Helical" evidence="5">
    <location>
        <begin position="242"/>
        <end position="258"/>
    </location>
</feature>
<keyword evidence="4 5" id="KW-0472">Membrane</keyword>
<evidence type="ECO:0000256" key="3">
    <source>
        <dbReference type="ARBA" id="ARBA00022989"/>
    </source>
</evidence>
<evidence type="ECO:0000313" key="6">
    <source>
        <dbReference type="EMBL" id="CAD9207825.1"/>
    </source>
</evidence>
<feature type="transmembrane region" description="Helical" evidence="5">
    <location>
        <begin position="87"/>
        <end position="106"/>
    </location>
</feature>
<reference evidence="6" key="1">
    <citation type="submission" date="2021-01" db="EMBL/GenBank/DDBJ databases">
        <authorList>
            <person name="Corre E."/>
            <person name="Pelletier E."/>
            <person name="Niang G."/>
            <person name="Scheremetjew M."/>
            <person name="Finn R."/>
            <person name="Kale V."/>
            <person name="Holt S."/>
            <person name="Cochrane G."/>
            <person name="Meng A."/>
            <person name="Brown T."/>
            <person name="Cohen L."/>
        </authorList>
    </citation>
    <scope>NUCLEOTIDE SEQUENCE</scope>
    <source>
        <strain evidence="6">PLY429</strain>
    </source>
</reference>
<feature type="transmembrane region" description="Helical" evidence="5">
    <location>
        <begin position="210"/>
        <end position="230"/>
    </location>
</feature>
<feature type="transmembrane region" description="Helical" evidence="5">
    <location>
        <begin position="15"/>
        <end position="35"/>
    </location>
</feature>
<dbReference type="PANTHER" id="PTHR11132">
    <property type="entry name" value="SOLUTE CARRIER FAMILY 35"/>
    <property type="match status" value="1"/>
</dbReference>
<dbReference type="AlphaFoldDB" id="A0A7S1ST82"/>
<dbReference type="EMBL" id="HBGG01019440">
    <property type="protein sequence ID" value="CAD9207825.1"/>
    <property type="molecule type" value="Transcribed_RNA"/>
</dbReference>
<sequence>MLKSATTWNYPKVNIKSIGAGLLLAIFFLTALVYLRYASSRAGKRSWINASIAVDGEQTSRMTLTFNILMYCMISSMLLVINKVTVGFIPLPGLVLVAQLSATVLYVKVMEASRGVEVDTIQRSKVISFLPVICGFVGMLFSNIKALQYVPVDTFICARASTPIVIALAETLFLGRELPSMRSWAALLGLLIGVYFYVNFDFHFSAAGYMWIGIWYSIAVAEMIVVKRLVTNVNMTTWGRTYYMNALSVAPLTVIGLVNGELLRFSEVEWSASAIAVLILSCLGGVGMSYYSFAVRAMISATSFSLIGNVCKVITILVNILIWDQHSGASGTIAILLCLGASAFYKQAPMRGGQGASPFGESALVLPSSRKNIEKT</sequence>
<comment type="subcellular location">
    <subcellularLocation>
        <location evidence="1">Membrane</location>
        <topology evidence="1">Multi-pass membrane protein</topology>
    </subcellularLocation>
</comment>
<name>A0A7S1ST82_9CHLO</name>
<evidence type="ECO:0000256" key="4">
    <source>
        <dbReference type="ARBA" id="ARBA00023136"/>
    </source>
</evidence>
<feature type="transmembrane region" description="Helical" evidence="5">
    <location>
        <begin position="64"/>
        <end position="81"/>
    </location>
</feature>
<evidence type="ECO:0008006" key="7">
    <source>
        <dbReference type="Google" id="ProtNLM"/>
    </source>
</evidence>
<evidence type="ECO:0000256" key="2">
    <source>
        <dbReference type="ARBA" id="ARBA00022692"/>
    </source>
</evidence>
<dbReference type="GO" id="GO:0016020">
    <property type="term" value="C:membrane"/>
    <property type="evidence" value="ECO:0007669"/>
    <property type="project" value="UniProtKB-SubCell"/>
</dbReference>